<proteinExistence type="predicted"/>
<keyword evidence="4" id="KW-0676">Redox-active center</keyword>
<evidence type="ECO:0000313" key="6">
    <source>
        <dbReference type="EMBL" id="SDH92323.1"/>
    </source>
</evidence>
<keyword evidence="7" id="KW-1185">Reference proteome</keyword>
<comment type="subcellular location">
    <subcellularLocation>
        <location evidence="1">Cell envelope</location>
    </subcellularLocation>
</comment>
<dbReference type="AlphaFoldDB" id="A0A1G8GD94"/>
<evidence type="ECO:0000256" key="2">
    <source>
        <dbReference type="ARBA" id="ARBA00022748"/>
    </source>
</evidence>
<dbReference type="GO" id="GO:0017004">
    <property type="term" value="P:cytochrome complex assembly"/>
    <property type="evidence" value="ECO:0007669"/>
    <property type="project" value="UniProtKB-KW"/>
</dbReference>
<evidence type="ECO:0000313" key="7">
    <source>
        <dbReference type="Proteomes" id="UP000199492"/>
    </source>
</evidence>
<dbReference type="Proteomes" id="UP000199492">
    <property type="component" value="Unassembled WGS sequence"/>
</dbReference>
<dbReference type="OrthoDB" id="1069091at2"/>
<reference evidence="7" key="1">
    <citation type="submission" date="2016-10" db="EMBL/GenBank/DDBJ databases">
        <authorList>
            <person name="Varghese N."/>
            <person name="Submissions S."/>
        </authorList>
    </citation>
    <scope>NUCLEOTIDE SEQUENCE [LARGE SCALE GENOMIC DNA]</scope>
    <source>
        <strain evidence="7">DSM 15363</strain>
    </source>
</reference>
<organism evidence="6 7">
    <name type="scientific">Winogradskyella thalassocola</name>
    <dbReference type="NCBI Taxonomy" id="262004"/>
    <lineage>
        <taxon>Bacteria</taxon>
        <taxon>Pseudomonadati</taxon>
        <taxon>Bacteroidota</taxon>
        <taxon>Flavobacteriia</taxon>
        <taxon>Flavobacteriales</taxon>
        <taxon>Flavobacteriaceae</taxon>
        <taxon>Winogradskyella</taxon>
    </lineage>
</organism>
<sequence length="384" mass="42811">MRNVLIFTFIGLLCLGCKSEEKRTDFIINGNAVGVYNGVRAYLKNVEKNGRERVLDTAVVIDEKFTFTGKVLYPTLSIISVNSVNGNLNFMLENSAIDIAINKANISQSTVSGSSSQNDYDTYQKELTALRKTAMDLKVQLRNNRSTSAIAKRDSITKLAAAAETKFQEFPIKFIKNHPSSYYSLALIELESAKRNANIEEYLTAFDNLDSELKSSPKGISLKITLDNLLIAYQKKARVDIGKIAPNFEAPTPEGNIVSLNDVKGKVTIIDFWAAWCGPCRRENPNVVKIYNKYHDQGLEIIGVSLDGTRSQKDPKQTWLDAIKKDKLTWTQVSNLQYFQDPVAQLYNINAIPAVFILDAEGKIVAKNIRGDTLEAKVKELLGL</sequence>
<dbReference type="GO" id="GO:0016209">
    <property type="term" value="F:antioxidant activity"/>
    <property type="evidence" value="ECO:0007669"/>
    <property type="project" value="InterPro"/>
</dbReference>
<dbReference type="PANTHER" id="PTHR42852">
    <property type="entry name" value="THIOL:DISULFIDE INTERCHANGE PROTEIN DSBE"/>
    <property type="match status" value="1"/>
</dbReference>
<evidence type="ECO:0000256" key="1">
    <source>
        <dbReference type="ARBA" id="ARBA00004196"/>
    </source>
</evidence>
<protein>
    <submittedName>
        <fullName evidence="6">Peroxiredoxin</fullName>
    </submittedName>
</protein>
<feature type="domain" description="Thioredoxin" evidence="5">
    <location>
        <begin position="239"/>
        <end position="384"/>
    </location>
</feature>
<evidence type="ECO:0000259" key="5">
    <source>
        <dbReference type="PROSITE" id="PS51352"/>
    </source>
</evidence>
<dbReference type="Pfam" id="PF00578">
    <property type="entry name" value="AhpC-TSA"/>
    <property type="match status" value="1"/>
</dbReference>
<gene>
    <name evidence="6" type="ORF">SAMN04489796_105174</name>
</gene>
<dbReference type="InterPro" id="IPR036249">
    <property type="entry name" value="Thioredoxin-like_sf"/>
</dbReference>
<dbReference type="PROSITE" id="PS00194">
    <property type="entry name" value="THIOREDOXIN_1"/>
    <property type="match status" value="1"/>
</dbReference>
<dbReference type="SUPFAM" id="SSF52833">
    <property type="entry name" value="Thioredoxin-like"/>
    <property type="match status" value="1"/>
</dbReference>
<dbReference type="EMBL" id="FNCZ01000005">
    <property type="protein sequence ID" value="SDH92323.1"/>
    <property type="molecule type" value="Genomic_DNA"/>
</dbReference>
<dbReference type="CDD" id="cd02966">
    <property type="entry name" value="TlpA_like_family"/>
    <property type="match status" value="1"/>
</dbReference>
<evidence type="ECO:0000256" key="3">
    <source>
        <dbReference type="ARBA" id="ARBA00023157"/>
    </source>
</evidence>
<dbReference type="PROSITE" id="PS51352">
    <property type="entry name" value="THIOREDOXIN_2"/>
    <property type="match status" value="1"/>
</dbReference>
<evidence type="ECO:0000256" key="4">
    <source>
        <dbReference type="ARBA" id="ARBA00023284"/>
    </source>
</evidence>
<dbReference type="GO" id="GO:0016491">
    <property type="term" value="F:oxidoreductase activity"/>
    <property type="evidence" value="ECO:0007669"/>
    <property type="project" value="InterPro"/>
</dbReference>
<name>A0A1G8GD94_9FLAO</name>
<dbReference type="STRING" id="262004.SAMN04489796_105174"/>
<keyword evidence="3" id="KW-1015">Disulfide bond</keyword>
<dbReference type="InterPro" id="IPR025380">
    <property type="entry name" value="DUF4369"/>
</dbReference>
<dbReference type="InterPro" id="IPR000866">
    <property type="entry name" value="AhpC/TSA"/>
</dbReference>
<dbReference type="InterPro" id="IPR050553">
    <property type="entry name" value="Thioredoxin_ResA/DsbE_sf"/>
</dbReference>
<dbReference type="InterPro" id="IPR017937">
    <property type="entry name" value="Thioredoxin_CS"/>
</dbReference>
<dbReference type="GO" id="GO:0030313">
    <property type="term" value="C:cell envelope"/>
    <property type="evidence" value="ECO:0007669"/>
    <property type="project" value="UniProtKB-SubCell"/>
</dbReference>
<dbReference type="Gene3D" id="3.40.30.10">
    <property type="entry name" value="Glutaredoxin"/>
    <property type="match status" value="1"/>
</dbReference>
<dbReference type="PANTHER" id="PTHR42852:SF6">
    <property type="entry name" value="THIOL:DISULFIDE INTERCHANGE PROTEIN DSBE"/>
    <property type="match status" value="1"/>
</dbReference>
<keyword evidence="2" id="KW-0201">Cytochrome c-type biogenesis</keyword>
<dbReference type="InterPro" id="IPR013766">
    <property type="entry name" value="Thioredoxin_domain"/>
</dbReference>
<dbReference type="RefSeq" id="WP_092468835.1">
    <property type="nucleotide sequence ID" value="NZ_FNCZ01000005.1"/>
</dbReference>
<accession>A0A1G8GD94</accession>
<dbReference type="Pfam" id="PF14289">
    <property type="entry name" value="DUF4369"/>
    <property type="match status" value="1"/>
</dbReference>